<dbReference type="GO" id="GO:0004014">
    <property type="term" value="F:adenosylmethionine decarboxylase activity"/>
    <property type="evidence" value="ECO:0007669"/>
    <property type="project" value="UniProtKB-EC"/>
</dbReference>
<keyword evidence="8 11" id="KW-0456">Lyase</keyword>
<keyword evidence="5" id="KW-0745">Spermidine biosynthesis</keyword>
<evidence type="ECO:0000256" key="2">
    <source>
        <dbReference type="ARBA" id="ARBA00022691"/>
    </source>
</evidence>
<evidence type="ECO:0000256" key="6">
    <source>
        <dbReference type="ARBA" id="ARBA00023115"/>
    </source>
</evidence>
<dbReference type="InterPro" id="IPR042284">
    <property type="entry name" value="AdoMetDC_N"/>
</dbReference>
<keyword evidence="6" id="KW-0620">Polyamine biosynthesis</keyword>
<evidence type="ECO:0000256" key="9">
    <source>
        <dbReference type="ARBA" id="ARBA00023270"/>
    </source>
</evidence>
<dbReference type="GO" id="GO:0008295">
    <property type="term" value="P:spermidine biosynthetic process"/>
    <property type="evidence" value="ECO:0007669"/>
    <property type="project" value="UniProtKB-KW"/>
</dbReference>
<dbReference type="RefSeq" id="WP_055085432.1">
    <property type="nucleotide sequence ID" value="NZ_CXSU01000012.1"/>
</dbReference>
<evidence type="ECO:0000256" key="3">
    <source>
        <dbReference type="ARBA" id="ARBA00022793"/>
    </source>
</evidence>
<sequence>MIGQHLILEHWGGALDAEALQTAMRDAARVAGATVLAAHFHPFDGGGITGVLLLAESHITIHTWPEHGYAALDIFMCGDANVTAAADALDAALCPRDSSRTILPRGQRNHSSQPA</sequence>
<keyword evidence="3" id="KW-0210">Decarboxylase</keyword>
<evidence type="ECO:0000256" key="5">
    <source>
        <dbReference type="ARBA" id="ARBA00023066"/>
    </source>
</evidence>
<dbReference type="EMBL" id="CXSU01000012">
    <property type="protein sequence ID" value="CTQ50145.1"/>
    <property type="molecule type" value="Genomic_DNA"/>
</dbReference>
<dbReference type="PANTHER" id="PTHR33866:SF2">
    <property type="entry name" value="S-ADENOSYLMETHIONINE DECARBOXYLASE PROENZYME"/>
    <property type="match status" value="1"/>
</dbReference>
<evidence type="ECO:0000313" key="11">
    <source>
        <dbReference type="EMBL" id="CTQ50145.1"/>
    </source>
</evidence>
<dbReference type="Gene3D" id="3.30.360.110">
    <property type="entry name" value="S-adenosylmethionine decarboxylase domain"/>
    <property type="match status" value="1"/>
</dbReference>
<dbReference type="InterPro" id="IPR042286">
    <property type="entry name" value="AdoMetDC_C"/>
</dbReference>
<dbReference type="EC" id="4.1.1.50" evidence="11"/>
<dbReference type="InterPro" id="IPR016067">
    <property type="entry name" value="S-AdoMet_deCO2ase_core"/>
</dbReference>
<keyword evidence="7" id="KW-0865">Zymogen</keyword>
<dbReference type="AlphaFoldDB" id="A0A0M6YKE6"/>
<protein>
    <submittedName>
        <fullName evidence="11">S-adenosylmethionine decarboxylase proenzyme</fullName>
        <ecNumber evidence="11">4.1.1.50</ecNumber>
    </submittedName>
</protein>
<dbReference type="PANTHER" id="PTHR33866">
    <property type="entry name" value="S-ADENOSYLMETHIONINE DECARBOXYLASE PROENZYME"/>
    <property type="match status" value="1"/>
</dbReference>
<dbReference type="STRING" id="420998.JDO7802_02163"/>
<keyword evidence="9" id="KW-0704">Schiff base</keyword>
<gene>
    <name evidence="11" type="primary">speH</name>
    <name evidence="11" type="ORF">JDO7802_02163</name>
</gene>
<keyword evidence="4" id="KW-0068">Autocatalytic cleavage</keyword>
<evidence type="ECO:0000256" key="8">
    <source>
        <dbReference type="ARBA" id="ARBA00023239"/>
    </source>
</evidence>
<keyword evidence="10" id="KW-0670">Pyruvate</keyword>
<dbReference type="InterPro" id="IPR003826">
    <property type="entry name" value="AdoMetDC_fam_prok"/>
</dbReference>
<evidence type="ECO:0000256" key="4">
    <source>
        <dbReference type="ARBA" id="ARBA00022813"/>
    </source>
</evidence>
<organism evidence="11 12">
    <name type="scientific">Jannaschia donghaensis</name>
    <dbReference type="NCBI Taxonomy" id="420998"/>
    <lineage>
        <taxon>Bacteria</taxon>
        <taxon>Pseudomonadati</taxon>
        <taxon>Pseudomonadota</taxon>
        <taxon>Alphaproteobacteria</taxon>
        <taxon>Rhodobacterales</taxon>
        <taxon>Roseobacteraceae</taxon>
        <taxon>Jannaschia</taxon>
    </lineage>
</organism>
<dbReference type="Gene3D" id="3.30.160.750">
    <property type="match status" value="1"/>
</dbReference>
<reference evidence="11 12" key="1">
    <citation type="submission" date="2015-07" db="EMBL/GenBank/DDBJ databases">
        <authorList>
            <person name="Noorani M."/>
        </authorList>
    </citation>
    <scope>NUCLEOTIDE SEQUENCE [LARGE SCALE GENOMIC DNA]</scope>
    <source>
        <strain evidence="11 12">CECT 7802</strain>
    </source>
</reference>
<dbReference type="SUPFAM" id="SSF56276">
    <property type="entry name" value="S-adenosylmethionine decarboxylase"/>
    <property type="match status" value="1"/>
</dbReference>
<dbReference type="InterPro" id="IPR017716">
    <property type="entry name" value="S-AdoMet_deCOase_pro-enz"/>
</dbReference>
<proteinExistence type="predicted"/>
<comment type="cofactor">
    <cofactor evidence="1">
        <name>pyruvate</name>
        <dbReference type="ChEBI" id="CHEBI:15361"/>
    </cofactor>
</comment>
<evidence type="ECO:0000256" key="1">
    <source>
        <dbReference type="ARBA" id="ARBA00001928"/>
    </source>
</evidence>
<accession>A0A0M6YKE6</accession>
<evidence type="ECO:0000256" key="7">
    <source>
        <dbReference type="ARBA" id="ARBA00023145"/>
    </source>
</evidence>
<dbReference type="NCBIfam" id="TIGR03330">
    <property type="entry name" value="SAM_DCase_Bsu"/>
    <property type="match status" value="1"/>
</dbReference>
<keyword evidence="2" id="KW-0949">S-adenosyl-L-methionine</keyword>
<dbReference type="Pfam" id="PF02675">
    <property type="entry name" value="AdoMet_dc"/>
    <property type="match status" value="1"/>
</dbReference>
<evidence type="ECO:0000313" key="12">
    <source>
        <dbReference type="Proteomes" id="UP000049222"/>
    </source>
</evidence>
<evidence type="ECO:0000256" key="10">
    <source>
        <dbReference type="ARBA" id="ARBA00023317"/>
    </source>
</evidence>
<name>A0A0M6YKE6_9RHOB</name>
<dbReference type="GO" id="GO:0005829">
    <property type="term" value="C:cytosol"/>
    <property type="evidence" value="ECO:0007669"/>
    <property type="project" value="TreeGrafter"/>
</dbReference>
<dbReference type="Proteomes" id="UP000049222">
    <property type="component" value="Unassembled WGS sequence"/>
</dbReference>
<keyword evidence="12" id="KW-1185">Reference proteome</keyword>